<comment type="caution">
    <text evidence="1">The sequence shown here is derived from an EMBL/GenBank/DDBJ whole genome shotgun (WGS) entry which is preliminary data.</text>
</comment>
<gene>
    <name evidence="1" type="ORF">DPMN_029467</name>
</gene>
<evidence type="ECO:0000313" key="1">
    <source>
        <dbReference type="EMBL" id="KAH3866405.1"/>
    </source>
</evidence>
<reference evidence="1" key="2">
    <citation type="submission" date="2020-11" db="EMBL/GenBank/DDBJ databases">
        <authorList>
            <person name="McCartney M.A."/>
            <person name="Auch B."/>
            <person name="Kono T."/>
            <person name="Mallez S."/>
            <person name="Becker A."/>
            <person name="Gohl D.M."/>
            <person name="Silverstein K.A.T."/>
            <person name="Koren S."/>
            <person name="Bechman K.B."/>
            <person name="Herman A."/>
            <person name="Abrahante J.E."/>
            <person name="Garbe J."/>
        </authorList>
    </citation>
    <scope>NUCLEOTIDE SEQUENCE</scope>
    <source>
        <strain evidence="1">Duluth1</strain>
        <tissue evidence="1">Whole animal</tissue>
    </source>
</reference>
<dbReference type="AlphaFoldDB" id="A0A9D4LWI1"/>
<proteinExistence type="predicted"/>
<accession>A0A9D4LWI1</accession>
<dbReference type="GO" id="GO:0030544">
    <property type="term" value="F:Hsp70 protein binding"/>
    <property type="evidence" value="ECO:0007669"/>
    <property type="project" value="InterPro"/>
</dbReference>
<dbReference type="InterPro" id="IPR036410">
    <property type="entry name" value="HSP_DnaJ_Cys-rich_dom_sf"/>
</dbReference>
<evidence type="ECO:0000313" key="2">
    <source>
        <dbReference type="Proteomes" id="UP000828390"/>
    </source>
</evidence>
<dbReference type="Gene3D" id="2.10.230.10">
    <property type="entry name" value="Heat shock protein DnaJ, cysteine-rich domain"/>
    <property type="match status" value="1"/>
</dbReference>
<reference evidence="1" key="1">
    <citation type="journal article" date="2019" name="bioRxiv">
        <title>The Genome of the Zebra Mussel, Dreissena polymorpha: A Resource for Invasive Species Research.</title>
        <authorList>
            <person name="McCartney M.A."/>
            <person name="Auch B."/>
            <person name="Kono T."/>
            <person name="Mallez S."/>
            <person name="Zhang Y."/>
            <person name="Obille A."/>
            <person name="Becker A."/>
            <person name="Abrahante J.E."/>
            <person name="Garbe J."/>
            <person name="Badalamenti J.P."/>
            <person name="Herman A."/>
            <person name="Mangelson H."/>
            <person name="Liachko I."/>
            <person name="Sullivan S."/>
            <person name="Sone E.D."/>
            <person name="Koren S."/>
            <person name="Silverstein K.A.T."/>
            <person name="Beckman K.B."/>
            <person name="Gohl D.M."/>
        </authorList>
    </citation>
    <scope>NUCLEOTIDE SEQUENCE</scope>
    <source>
        <strain evidence="1">Duluth1</strain>
        <tissue evidence="1">Whole animal</tissue>
    </source>
</reference>
<sequence>MLYVFSCPYRGPEKGKDVVHPLKVALEDLYNGATRKLSLKKKVICAKCEGRGGKEAAVEKCPTCKGQGIQVHL</sequence>
<keyword evidence="2" id="KW-1185">Reference proteome</keyword>
<dbReference type="Proteomes" id="UP000828390">
    <property type="component" value="Unassembled WGS sequence"/>
</dbReference>
<dbReference type="EMBL" id="JAIWYP010000002">
    <property type="protein sequence ID" value="KAH3866405.1"/>
    <property type="molecule type" value="Genomic_DNA"/>
</dbReference>
<name>A0A9D4LWI1_DREPO</name>
<dbReference type="Gene3D" id="2.60.260.20">
    <property type="entry name" value="Urease metallochaperone UreE, N-terminal domain"/>
    <property type="match status" value="1"/>
</dbReference>
<protein>
    <submittedName>
        <fullName evidence="1">Uncharacterized protein</fullName>
    </submittedName>
</protein>
<dbReference type="InterPro" id="IPR044713">
    <property type="entry name" value="DNJA1/2-like"/>
</dbReference>
<dbReference type="GO" id="GO:0006457">
    <property type="term" value="P:protein folding"/>
    <property type="evidence" value="ECO:0007669"/>
    <property type="project" value="InterPro"/>
</dbReference>
<dbReference type="PANTHER" id="PTHR43888">
    <property type="entry name" value="DNAJ-LIKE-2, ISOFORM A-RELATED"/>
    <property type="match status" value="1"/>
</dbReference>
<organism evidence="1 2">
    <name type="scientific">Dreissena polymorpha</name>
    <name type="common">Zebra mussel</name>
    <name type="synonym">Mytilus polymorpha</name>
    <dbReference type="NCBI Taxonomy" id="45954"/>
    <lineage>
        <taxon>Eukaryota</taxon>
        <taxon>Metazoa</taxon>
        <taxon>Spiralia</taxon>
        <taxon>Lophotrochozoa</taxon>
        <taxon>Mollusca</taxon>
        <taxon>Bivalvia</taxon>
        <taxon>Autobranchia</taxon>
        <taxon>Heteroconchia</taxon>
        <taxon>Euheterodonta</taxon>
        <taxon>Imparidentia</taxon>
        <taxon>Neoheterodontei</taxon>
        <taxon>Myida</taxon>
        <taxon>Dreissenoidea</taxon>
        <taxon>Dreissenidae</taxon>
        <taxon>Dreissena</taxon>
    </lineage>
</organism>
<dbReference type="SUPFAM" id="SSF57938">
    <property type="entry name" value="DnaJ/Hsp40 cysteine-rich domain"/>
    <property type="match status" value="1"/>
</dbReference>